<sequence length="402" mass="43408">MNAVVLIDTLLLLLVTATAVAIVEVRSLYASSILTGIYSLLMALVWVNMHSMDVSFTEAAVGGGISTILLIGTLVHVGREEKPIKKRLHVPALVFTALTGAALIYGTLDMPRFGDPAAPIHHYRVPEMMAQTVGFVNGTPGKQKPPEGFDLERYRRFDGRVTGPIPADPTDTAWREKSILQTEGLIVPQVRAAHEPHAEPGHHLHPPDDFNGHVPNSVTSLLAAYRGYDTMFETTVIFTAGVSLILLLRRPRREGYLQPGAVMSDQVILRVVTKLSIPFILIFGFYVITHGELGPGGGFQGGVVLATAFILYALIFGRAALYRVVPPPVSDMLTGLGVLIYSGTGAVCMLLGGKFLDYSMLNPELPGDGESLGMTLVEYGVGITVSMVMLTIFNQLAEERST</sequence>
<proteinExistence type="inferred from homology"/>
<accession>A0A1I1WAY9</accession>
<keyword evidence="5 7" id="KW-1133">Transmembrane helix</keyword>
<evidence type="ECO:0000313" key="11">
    <source>
        <dbReference type="Proteomes" id="UP000199400"/>
    </source>
</evidence>
<feature type="transmembrane region" description="Helical" evidence="7">
    <location>
        <begin position="333"/>
        <end position="356"/>
    </location>
</feature>
<name>A0A1I1WAY9_9BACT</name>
<feature type="domain" description="MrpA C-terminal/MbhD" evidence="9">
    <location>
        <begin position="13"/>
        <end position="77"/>
    </location>
</feature>
<dbReference type="Proteomes" id="UP000199400">
    <property type="component" value="Unassembled WGS sequence"/>
</dbReference>
<evidence type="ECO:0000256" key="1">
    <source>
        <dbReference type="ARBA" id="ARBA00004651"/>
    </source>
</evidence>
<evidence type="ECO:0000256" key="7">
    <source>
        <dbReference type="SAM" id="Phobius"/>
    </source>
</evidence>
<organism evidence="10 11">
    <name type="scientific">Nannocystis exedens</name>
    <dbReference type="NCBI Taxonomy" id="54"/>
    <lineage>
        <taxon>Bacteria</taxon>
        <taxon>Pseudomonadati</taxon>
        <taxon>Myxococcota</taxon>
        <taxon>Polyangia</taxon>
        <taxon>Nannocystales</taxon>
        <taxon>Nannocystaceae</taxon>
        <taxon>Nannocystis</taxon>
    </lineage>
</organism>
<gene>
    <name evidence="10" type="ORF">SAMN02745121_02218</name>
</gene>
<dbReference type="RefSeq" id="WP_170135403.1">
    <property type="nucleotide sequence ID" value="NZ_FOMX01000006.1"/>
</dbReference>
<dbReference type="AlphaFoldDB" id="A0A1I1WAY9"/>
<dbReference type="NCBIfam" id="NF009162">
    <property type="entry name" value="PRK12508.1"/>
    <property type="match status" value="1"/>
</dbReference>
<feature type="transmembrane region" description="Helical" evidence="7">
    <location>
        <begin position="268"/>
        <end position="289"/>
    </location>
</feature>
<reference evidence="11" key="1">
    <citation type="submission" date="2016-10" db="EMBL/GenBank/DDBJ databases">
        <authorList>
            <person name="Varghese N."/>
            <person name="Submissions S."/>
        </authorList>
    </citation>
    <scope>NUCLEOTIDE SEQUENCE [LARGE SCALE GENOMIC DNA]</scope>
    <source>
        <strain evidence="11">ATCC 25963</strain>
    </source>
</reference>
<feature type="transmembrane region" description="Helical" evidence="7">
    <location>
        <begin position="230"/>
        <end position="248"/>
    </location>
</feature>
<keyword evidence="3" id="KW-1003">Cell membrane</keyword>
<evidence type="ECO:0000256" key="2">
    <source>
        <dbReference type="ARBA" id="ARBA00009425"/>
    </source>
</evidence>
<evidence type="ECO:0000256" key="5">
    <source>
        <dbReference type="ARBA" id="ARBA00022989"/>
    </source>
</evidence>
<keyword evidence="4 7" id="KW-0812">Transmembrane</keyword>
<dbReference type="GO" id="GO:0005886">
    <property type="term" value="C:plasma membrane"/>
    <property type="evidence" value="ECO:0007669"/>
    <property type="project" value="UniProtKB-SubCell"/>
</dbReference>
<evidence type="ECO:0000313" key="10">
    <source>
        <dbReference type="EMBL" id="SFD92284.1"/>
    </source>
</evidence>
<dbReference type="Pfam" id="PF04039">
    <property type="entry name" value="MnhB"/>
    <property type="match status" value="1"/>
</dbReference>
<feature type="transmembrane region" description="Helical" evidence="7">
    <location>
        <begin position="301"/>
        <end position="321"/>
    </location>
</feature>
<dbReference type="PANTHER" id="PTHR33932:SF4">
    <property type="entry name" value="NA(+)_H(+) ANTIPORTER SUBUNIT B"/>
    <property type="match status" value="1"/>
</dbReference>
<comment type="similarity">
    <text evidence="2">Belongs to the CPA3 antiporters (TC 2.A.63) subunit B family.</text>
</comment>
<dbReference type="Pfam" id="PF13244">
    <property type="entry name" value="MbhD"/>
    <property type="match status" value="1"/>
</dbReference>
<dbReference type="EMBL" id="FOMX01000006">
    <property type="protein sequence ID" value="SFD92284.1"/>
    <property type="molecule type" value="Genomic_DNA"/>
</dbReference>
<feature type="transmembrane region" description="Helical" evidence="7">
    <location>
        <begin position="90"/>
        <end position="108"/>
    </location>
</feature>
<dbReference type="InterPro" id="IPR007182">
    <property type="entry name" value="MnhB"/>
</dbReference>
<evidence type="ECO:0000256" key="6">
    <source>
        <dbReference type="ARBA" id="ARBA00023136"/>
    </source>
</evidence>
<dbReference type="STRING" id="54.SAMN02745121_02218"/>
<dbReference type="PANTHER" id="PTHR33932">
    <property type="entry name" value="NA(+)/H(+) ANTIPORTER SUBUNIT B"/>
    <property type="match status" value="1"/>
</dbReference>
<feature type="transmembrane region" description="Helical" evidence="7">
    <location>
        <begin position="376"/>
        <end position="397"/>
    </location>
</feature>
<feature type="transmembrane region" description="Helical" evidence="7">
    <location>
        <begin position="28"/>
        <end position="47"/>
    </location>
</feature>
<feature type="transmembrane region" description="Helical" evidence="7">
    <location>
        <begin position="6"/>
        <end position="23"/>
    </location>
</feature>
<protein>
    <submittedName>
        <fullName evidence="10">Multisubunit Na+/H+ antiporter, MnhB subunit</fullName>
    </submittedName>
</protein>
<feature type="domain" description="Na+/H+ antiporter MnhB subunit-related protein" evidence="8">
    <location>
        <begin position="268"/>
        <end position="391"/>
    </location>
</feature>
<evidence type="ECO:0000256" key="3">
    <source>
        <dbReference type="ARBA" id="ARBA00022475"/>
    </source>
</evidence>
<evidence type="ECO:0000256" key="4">
    <source>
        <dbReference type="ARBA" id="ARBA00022692"/>
    </source>
</evidence>
<evidence type="ECO:0000259" key="9">
    <source>
        <dbReference type="Pfam" id="PF13244"/>
    </source>
</evidence>
<keyword evidence="11" id="KW-1185">Reference proteome</keyword>
<dbReference type="InterPro" id="IPR050622">
    <property type="entry name" value="CPA3_antiporter_subunitB"/>
</dbReference>
<keyword evidence="6 7" id="KW-0472">Membrane</keyword>
<evidence type="ECO:0000259" key="8">
    <source>
        <dbReference type="Pfam" id="PF04039"/>
    </source>
</evidence>
<comment type="subcellular location">
    <subcellularLocation>
        <location evidence="1">Cell membrane</location>
        <topology evidence="1">Multi-pass membrane protein</topology>
    </subcellularLocation>
</comment>
<dbReference type="InterPro" id="IPR025383">
    <property type="entry name" value="MrpA_C/MbhD"/>
</dbReference>
<feature type="transmembrane region" description="Helical" evidence="7">
    <location>
        <begin position="59"/>
        <end position="78"/>
    </location>
</feature>